<reference evidence="11 12" key="1">
    <citation type="submission" date="2017-04" db="EMBL/GenBank/DDBJ databases">
        <authorList>
            <person name="Afonso C.L."/>
            <person name="Miller P.J."/>
            <person name="Scott M.A."/>
            <person name="Spackman E."/>
            <person name="Goraichik I."/>
            <person name="Dimitrov K.M."/>
            <person name="Suarez D.L."/>
            <person name="Swayne D.E."/>
        </authorList>
    </citation>
    <scope>NUCLEOTIDE SEQUENCE [LARGE SCALE GENOMIC DNA]</scope>
    <source>
        <strain evidence="11 12">DSM 26133</strain>
    </source>
</reference>
<name>A0A1W2GHL1_REIFA</name>
<keyword evidence="12" id="KW-1185">Reference proteome</keyword>
<keyword evidence="7 9" id="KW-0472">Membrane</keyword>
<dbReference type="EMBL" id="FWYF01000003">
    <property type="protein sequence ID" value="SMD36153.1"/>
    <property type="molecule type" value="Genomic_DNA"/>
</dbReference>
<gene>
    <name evidence="11" type="ORF">SAMN04488029_2748</name>
</gene>
<dbReference type="GO" id="GO:0005886">
    <property type="term" value="C:plasma membrane"/>
    <property type="evidence" value="ECO:0007669"/>
    <property type="project" value="UniProtKB-SubCell"/>
</dbReference>
<dbReference type="PANTHER" id="PTHR35011:SF4">
    <property type="entry name" value="SLL1102 PROTEIN"/>
    <property type="match status" value="1"/>
</dbReference>
<dbReference type="InterPro" id="IPR055348">
    <property type="entry name" value="DctQ"/>
</dbReference>
<evidence type="ECO:0000256" key="7">
    <source>
        <dbReference type="ARBA" id="ARBA00023136"/>
    </source>
</evidence>
<evidence type="ECO:0000256" key="4">
    <source>
        <dbReference type="ARBA" id="ARBA00022519"/>
    </source>
</evidence>
<evidence type="ECO:0000256" key="6">
    <source>
        <dbReference type="ARBA" id="ARBA00022989"/>
    </source>
</evidence>
<accession>A0A1W2GHL1</accession>
<dbReference type="InterPro" id="IPR007387">
    <property type="entry name" value="TRAP_DctQ"/>
</dbReference>
<evidence type="ECO:0000256" key="3">
    <source>
        <dbReference type="ARBA" id="ARBA00022475"/>
    </source>
</evidence>
<keyword evidence="2" id="KW-0813">Transport</keyword>
<dbReference type="Pfam" id="PF04290">
    <property type="entry name" value="DctQ"/>
    <property type="match status" value="1"/>
</dbReference>
<sequence>MKKLIQYINQFTEKTGQWVSWISLILVVLIGIDVLLRYAFSWSSSANQELEWHLFATLFLLGSAFALKHDRHVRVDVFYSRFSDSKKAWVNLIGTLIFLIPFCLVVIQTSIPFAIDAWEISESSPEPGGLPHRFIIKSTIPVGALLLLIQAVSEGLSSLLIILNRPAE</sequence>
<protein>
    <submittedName>
        <fullName evidence="11">TRAP-type mannitol/chloroaromatic compound transport system, small permease component</fullName>
    </submittedName>
</protein>
<feature type="transmembrane region" description="Helical" evidence="9">
    <location>
        <begin position="88"/>
        <end position="115"/>
    </location>
</feature>
<comment type="subcellular location">
    <subcellularLocation>
        <location evidence="1">Cell inner membrane</location>
        <topology evidence="1">Multi-pass membrane protein</topology>
    </subcellularLocation>
</comment>
<evidence type="ECO:0000256" key="9">
    <source>
        <dbReference type="SAM" id="Phobius"/>
    </source>
</evidence>
<keyword evidence="5 9" id="KW-0812">Transmembrane</keyword>
<dbReference type="PANTHER" id="PTHR35011">
    <property type="entry name" value="2,3-DIKETO-L-GULONATE TRAP TRANSPORTER SMALL PERMEASE PROTEIN YIAM"/>
    <property type="match status" value="1"/>
</dbReference>
<keyword evidence="4" id="KW-0997">Cell inner membrane</keyword>
<evidence type="ECO:0000256" key="5">
    <source>
        <dbReference type="ARBA" id="ARBA00022692"/>
    </source>
</evidence>
<dbReference type="AlphaFoldDB" id="A0A1W2GHL1"/>
<dbReference type="OrthoDB" id="9795655at2"/>
<feature type="transmembrane region" description="Helical" evidence="9">
    <location>
        <begin position="21"/>
        <end position="40"/>
    </location>
</feature>
<proteinExistence type="inferred from homology"/>
<evidence type="ECO:0000313" key="11">
    <source>
        <dbReference type="EMBL" id="SMD36153.1"/>
    </source>
</evidence>
<dbReference type="Proteomes" id="UP000192472">
    <property type="component" value="Unassembled WGS sequence"/>
</dbReference>
<comment type="similarity">
    <text evidence="8">Belongs to the TRAP transporter small permease family.</text>
</comment>
<feature type="transmembrane region" description="Helical" evidence="9">
    <location>
        <begin position="135"/>
        <end position="163"/>
    </location>
</feature>
<evidence type="ECO:0000259" key="10">
    <source>
        <dbReference type="Pfam" id="PF04290"/>
    </source>
</evidence>
<keyword evidence="3" id="KW-1003">Cell membrane</keyword>
<evidence type="ECO:0000256" key="1">
    <source>
        <dbReference type="ARBA" id="ARBA00004429"/>
    </source>
</evidence>
<feature type="transmembrane region" description="Helical" evidence="9">
    <location>
        <begin position="52"/>
        <end position="67"/>
    </location>
</feature>
<evidence type="ECO:0000256" key="2">
    <source>
        <dbReference type="ARBA" id="ARBA00022448"/>
    </source>
</evidence>
<organism evidence="11 12">
    <name type="scientific">Reichenbachiella faecimaris</name>
    <dbReference type="NCBI Taxonomy" id="692418"/>
    <lineage>
        <taxon>Bacteria</taxon>
        <taxon>Pseudomonadati</taxon>
        <taxon>Bacteroidota</taxon>
        <taxon>Cytophagia</taxon>
        <taxon>Cytophagales</taxon>
        <taxon>Reichenbachiellaceae</taxon>
        <taxon>Reichenbachiella</taxon>
    </lineage>
</organism>
<evidence type="ECO:0000313" key="12">
    <source>
        <dbReference type="Proteomes" id="UP000192472"/>
    </source>
</evidence>
<dbReference type="STRING" id="692418.SAMN04488029_2748"/>
<evidence type="ECO:0000256" key="8">
    <source>
        <dbReference type="ARBA" id="ARBA00038436"/>
    </source>
</evidence>
<dbReference type="RefSeq" id="WP_084373410.1">
    <property type="nucleotide sequence ID" value="NZ_FWYF01000003.1"/>
</dbReference>
<feature type="domain" description="Tripartite ATP-independent periplasmic transporters DctQ component" evidence="10">
    <location>
        <begin position="26"/>
        <end position="154"/>
    </location>
</feature>
<keyword evidence="6 9" id="KW-1133">Transmembrane helix</keyword>